<dbReference type="RefSeq" id="WP_183319264.1">
    <property type="nucleotide sequence ID" value="NZ_JACHVQ010000001.1"/>
</dbReference>
<dbReference type="Proteomes" id="UP000559182">
    <property type="component" value="Unassembled WGS sequence"/>
</dbReference>
<dbReference type="InterPro" id="IPR028082">
    <property type="entry name" value="Peripla_BP_I"/>
</dbReference>
<dbReference type="CDD" id="cd01392">
    <property type="entry name" value="HTH_LacI"/>
    <property type="match status" value="1"/>
</dbReference>
<evidence type="ECO:0000313" key="5">
    <source>
        <dbReference type="EMBL" id="MBB2890925.1"/>
    </source>
</evidence>
<dbReference type="SUPFAM" id="SSF47413">
    <property type="entry name" value="lambda repressor-like DNA-binding domains"/>
    <property type="match status" value="1"/>
</dbReference>
<dbReference type="Gene3D" id="3.40.50.2300">
    <property type="match status" value="2"/>
</dbReference>
<evidence type="ECO:0000313" key="6">
    <source>
        <dbReference type="Proteomes" id="UP000559182"/>
    </source>
</evidence>
<dbReference type="InterPro" id="IPR010982">
    <property type="entry name" value="Lambda_DNA-bd_dom_sf"/>
</dbReference>
<dbReference type="GO" id="GO:0000976">
    <property type="term" value="F:transcription cis-regulatory region binding"/>
    <property type="evidence" value="ECO:0007669"/>
    <property type="project" value="TreeGrafter"/>
</dbReference>
<dbReference type="PROSITE" id="PS50932">
    <property type="entry name" value="HTH_LACI_2"/>
    <property type="match status" value="1"/>
</dbReference>
<keyword evidence="6" id="KW-1185">Reference proteome</keyword>
<dbReference type="Pfam" id="PF13377">
    <property type="entry name" value="Peripla_BP_3"/>
    <property type="match status" value="1"/>
</dbReference>
<evidence type="ECO:0000256" key="2">
    <source>
        <dbReference type="ARBA" id="ARBA00023125"/>
    </source>
</evidence>
<dbReference type="Pfam" id="PF00356">
    <property type="entry name" value="LacI"/>
    <property type="match status" value="1"/>
</dbReference>
<evidence type="ECO:0000259" key="4">
    <source>
        <dbReference type="PROSITE" id="PS50932"/>
    </source>
</evidence>
<dbReference type="CDD" id="cd06267">
    <property type="entry name" value="PBP1_LacI_sugar_binding-like"/>
    <property type="match status" value="1"/>
</dbReference>
<keyword evidence="1" id="KW-0805">Transcription regulation</keyword>
<dbReference type="SUPFAM" id="SSF53822">
    <property type="entry name" value="Periplasmic binding protein-like I"/>
    <property type="match status" value="1"/>
</dbReference>
<proteinExistence type="predicted"/>
<dbReference type="AlphaFoldDB" id="A0A839N6T6"/>
<name>A0A839N6T6_9MICO</name>
<protein>
    <submittedName>
        <fullName evidence="5">LacI family transcriptional regulator</fullName>
    </submittedName>
</protein>
<dbReference type="SMART" id="SM00354">
    <property type="entry name" value="HTH_LACI"/>
    <property type="match status" value="1"/>
</dbReference>
<sequence>MNRERPTSGSVTLSDVAARAGVSLATASRALNGSERVVRPELRERVRAAAERLGYTANQQAQAVARGATRTVGVVLGDIADPYFAAVAAGITEAAGERQLVVTMASVGVEVDRVVDSLSVLRGGRPRAVLMTVSRHTDPAADGRMATELDRVRAYGGGVAFLGDAPDGFVGVPVAHRANAGALAEQLLGLGYRDTAVLAGPAELLTAAERAIGFLTGMEKAGCPVPPARQLAGALSRDGGFDAMTRLLASGTRPELVFAVTDVMAVGAMAAIRSAGLEPGRDIAVAGYDDIEMLQDVTPGLTTVSLPLRDIGRRLLDVALDDDTGGATEPVRGTVVLRDSTPRRRA</sequence>
<comment type="caution">
    <text evidence="5">The sequence shown here is derived from an EMBL/GenBank/DDBJ whole genome shotgun (WGS) entry which is preliminary data.</text>
</comment>
<dbReference type="Gene3D" id="1.10.260.40">
    <property type="entry name" value="lambda repressor-like DNA-binding domains"/>
    <property type="match status" value="1"/>
</dbReference>
<dbReference type="InterPro" id="IPR000843">
    <property type="entry name" value="HTH_LacI"/>
</dbReference>
<reference evidence="5 6" key="1">
    <citation type="submission" date="2020-08" db="EMBL/GenBank/DDBJ databases">
        <title>Sequencing the genomes of 1000 actinobacteria strains.</title>
        <authorList>
            <person name="Klenk H.-P."/>
        </authorList>
    </citation>
    <scope>NUCLEOTIDE SEQUENCE [LARGE SCALE GENOMIC DNA]</scope>
    <source>
        <strain evidence="5 6">DSM 105369</strain>
    </source>
</reference>
<gene>
    <name evidence="5" type="ORF">FHU39_000909</name>
</gene>
<organism evidence="5 6">
    <name type="scientific">Flexivirga oryzae</name>
    <dbReference type="NCBI Taxonomy" id="1794944"/>
    <lineage>
        <taxon>Bacteria</taxon>
        <taxon>Bacillati</taxon>
        <taxon>Actinomycetota</taxon>
        <taxon>Actinomycetes</taxon>
        <taxon>Micrococcales</taxon>
        <taxon>Dermacoccaceae</taxon>
        <taxon>Flexivirga</taxon>
    </lineage>
</organism>
<dbReference type="PANTHER" id="PTHR30146:SF153">
    <property type="entry name" value="LACTOSE OPERON REPRESSOR"/>
    <property type="match status" value="1"/>
</dbReference>
<dbReference type="InterPro" id="IPR046335">
    <property type="entry name" value="LacI/GalR-like_sensor"/>
</dbReference>
<keyword evidence="2" id="KW-0238">DNA-binding</keyword>
<evidence type="ECO:0000256" key="3">
    <source>
        <dbReference type="ARBA" id="ARBA00023163"/>
    </source>
</evidence>
<dbReference type="PANTHER" id="PTHR30146">
    <property type="entry name" value="LACI-RELATED TRANSCRIPTIONAL REPRESSOR"/>
    <property type="match status" value="1"/>
</dbReference>
<dbReference type="GO" id="GO:0003700">
    <property type="term" value="F:DNA-binding transcription factor activity"/>
    <property type="evidence" value="ECO:0007669"/>
    <property type="project" value="TreeGrafter"/>
</dbReference>
<evidence type="ECO:0000256" key="1">
    <source>
        <dbReference type="ARBA" id="ARBA00023015"/>
    </source>
</evidence>
<keyword evidence="3" id="KW-0804">Transcription</keyword>
<feature type="domain" description="HTH lacI-type" evidence="4">
    <location>
        <begin position="11"/>
        <end position="66"/>
    </location>
</feature>
<dbReference type="EMBL" id="JACHVQ010000001">
    <property type="protein sequence ID" value="MBB2890925.1"/>
    <property type="molecule type" value="Genomic_DNA"/>
</dbReference>
<dbReference type="PROSITE" id="PS00356">
    <property type="entry name" value="HTH_LACI_1"/>
    <property type="match status" value="1"/>
</dbReference>
<accession>A0A839N6T6</accession>